<evidence type="ECO:0000313" key="2">
    <source>
        <dbReference type="Proteomes" id="UP000584374"/>
    </source>
</evidence>
<dbReference type="EMBL" id="JACHIW010000001">
    <property type="protein sequence ID" value="MBB5157448.1"/>
    <property type="molecule type" value="Genomic_DNA"/>
</dbReference>
<comment type="caution">
    <text evidence="1">The sequence shown here is derived from an EMBL/GenBank/DDBJ whole genome shotgun (WGS) entry which is preliminary data.</text>
</comment>
<dbReference type="AlphaFoldDB" id="A0A840QFF5"/>
<evidence type="ECO:0000313" key="1">
    <source>
        <dbReference type="EMBL" id="MBB5157448.1"/>
    </source>
</evidence>
<sequence>MDGEPVPGGSCWGLAVAPPPDVSFRLAGKPVWDTSGSLSARAEQHLRSLAGVAL</sequence>
<accession>A0A840QFF5</accession>
<organism evidence="1 2">
    <name type="scientific">Saccharopolyspora phatthalungensis</name>
    <dbReference type="NCBI Taxonomy" id="664693"/>
    <lineage>
        <taxon>Bacteria</taxon>
        <taxon>Bacillati</taxon>
        <taxon>Actinomycetota</taxon>
        <taxon>Actinomycetes</taxon>
        <taxon>Pseudonocardiales</taxon>
        <taxon>Pseudonocardiaceae</taxon>
        <taxon>Saccharopolyspora</taxon>
    </lineage>
</organism>
<proteinExistence type="predicted"/>
<reference evidence="1 2" key="1">
    <citation type="submission" date="2020-08" db="EMBL/GenBank/DDBJ databases">
        <title>Sequencing the genomes of 1000 actinobacteria strains.</title>
        <authorList>
            <person name="Klenk H.-P."/>
        </authorList>
    </citation>
    <scope>NUCLEOTIDE SEQUENCE [LARGE SCALE GENOMIC DNA]</scope>
    <source>
        <strain evidence="1 2">DSM 45584</strain>
    </source>
</reference>
<name>A0A840QFF5_9PSEU</name>
<protein>
    <submittedName>
        <fullName evidence="1">Uncharacterized protein</fullName>
    </submittedName>
</protein>
<keyword evidence="2" id="KW-1185">Reference proteome</keyword>
<gene>
    <name evidence="1" type="ORF">BJ970_004982</name>
</gene>
<dbReference type="Proteomes" id="UP000584374">
    <property type="component" value="Unassembled WGS sequence"/>
</dbReference>